<dbReference type="FunFam" id="1.10.10.60:FF:000141">
    <property type="entry name" value="TetR family transcriptional regulator"/>
    <property type="match status" value="1"/>
</dbReference>
<evidence type="ECO:0000256" key="5">
    <source>
        <dbReference type="SAM" id="MobiDB-lite"/>
    </source>
</evidence>
<dbReference type="PANTHER" id="PTHR30055">
    <property type="entry name" value="HTH-TYPE TRANSCRIPTIONAL REGULATOR RUTR"/>
    <property type="match status" value="1"/>
</dbReference>
<dbReference type="KEGG" id="sxn:IAG42_16285"/>
<feature type="compositionally biased region" description="Low complexity" evidence="5">
    <location>
        <begin position="1"/>
        <end position="16"/>
    </location>
</feature>
<accession>A0A7H1B8F8</accession>
<dbReference type="PANTHER" id="PTHR30055:SF234">
    <property type="entry name" value="HTH-TYPE TRANSCRIPTIONAL REGULATOR BETI"/>
    <property type="match status" value="1"/>
</dbReference>
<evidence type="ECO:0000259" key="6">
    <source>
        <dbReference type="PROSITE" id="PS50977"/>
    </source>
</evidence>
<gene>
    <name evidence="7" type="ORF">IAG42_16285</name>
</gene>
<dbReference type="GO" id="GO:0045892">
    <property type="term" value="P:negative regulation of DNA-templated transcription"/>
    <property type="evidence" value="ECO:0007669"/>
    <property type="project" value="UniProtKB-ARBA"/>
</dbReference>
<sequence length="226" mass="24263">MSDPTPSSTSSPSASAGREPGLRERKKQRTREVLSESAVRLFLEKGYEKVSVAEVAEAAGVSKPTVFRYFASKEDLVLHRFADHEDEAARVVAGRADGESVVGALRRHFLDGVARRDPVTGVCDHPAVLAYLRLLYGTPALVARLSGYQERSELALAEALVREGWGGVEARLAAGQVVAVQRILAQENVRRVVGGESADDVAEGAVRAAEVGFRQLERGVGAVRSD</sequence>
<evidence type="ECO:0000256" key="3">
    <source>
        <dbReference type="ARBA" id="ARBA00023163"/>
    </source>
</evidence>
<evidence type="ECO:0000256" key="2">
    <source>
        <dbReference type="ARBA" id="ARBA00023125"/>
    </source>
</evidence>
<dbReference type="Proteomes" id="UP000516428">
    <property type="component" value="Chromosome"/>
</dbReference>
<dbReference type="AlphaFoldDB" id="A0A7H1B8F8"/>
<dbReference type="PRINTS" id="PR00455">
    <property type="entry name" value="HTHTETR"/>
</dbReference>
<keyword evidence="1" id="KW-0805">Transcription regulation</keyword>
<name>A0A7H1B8F8_9ACTN</name>
<organism evidence="7 8">
    <name type="scientific">Streptomyces xanthii</name>
    <dbReference type="NCBI Taxonomy" id="2768069"/>
    <lineage>
        <taxon>Bacteria</taxon>
        <taxon>Bacillati</taxon>
        <taxon>Actinomycetota</taxon>
        <taxon>Actinomycetes</taxon>
        <taxon>Kitasatosporales</taxon>
        <taxon>Streptomycetaceae</taxon>
        <taxon>Streptomyces</taxon>
    </lineage>
</organism>
<evidence type="ECO:0000313" key="8">
    <source>
        <dbReference type="Proteomes" id="UP000516428"/>
    </source>
</evidence>
<dbReference type="InterPro" id="IPR009057">
    <property type="entry name" value="Homeodomain-like_sf"/>
</dbReference>
<protein>
    <submittedName>
        <fullName evidence="7">TetR family transcriptional regulator</fullName>
    </submittedName>
</protein>
<feature type="domain" description="HTH tetR-type" evidence="6">
    <location>
        <begin position="28"/>
        <end position="88"/>
    </location>
</feature>
<dbReference type="GO" id="GO:0000976">
    <property type="term" value="F:transcription cis-regulatory region binding"/>
    <property type="evidence" value="ECO:0007669"/>
    <property type="project" value="TreeGrafter"/>
</dbReference>
<evidence type="ECO:0000313" key="7">
    <source>
        <dbReference type="EMBL" id="QNS05013.1"/>
    </source>
</evidence>
<reference evidence="7 8" key="1">
    <citation type="submission" date="2020-09" db="EMBL/GenBank/DDBJ databases">
        <title>A novel species.</title>
        <authorList>
            <person name="Gao J."/>
        </authorList>
    </citation>
    <scope>NUCLEOTIDE SEQUENCE [LARGE SCALE GENOMIC DNA]</scope>
    <source>
        <strain evidence="7 8">CRXT-Y-14</strain>
    </source>
</reference>
<dbReference type="Pfam" id="PF00440">
    <property type="entry name" value="TetR_N"/>
    <property type="match status" value="1"/>
</dbReference>
<dbReference type="SUPFAM" id="SSF46689">
    <property type="entry name" value="Homeodomain-like"/>
    <property type="match status" value="1"/>
</dbReference>
<evidence type="ECO:0000256" key="1">
    <source>
        <dbReference type="ARBA" id="ARBA00023015"/>
    </source>
</evidence>
<dbReference type="EMBL" id="CP061281">
    <property type="protein sequence ID" value="QNS05013.1"/>
    <property type="molecule type" value="Genomic_DNA"/>
</dbReference>
<dbReference type="InterPro" id="IPR050109">
    <property type="entry name" value="HTH-type_TetR-like_transc_reg"/>
</dbReference>
<dbReference type="InterPro" id="IPR023772">
    <property type="entry name" value="DNA-bd_HTH_TetR-type_CS"/>
</dbReference>
<dbReference type="GO" id="GO:0003700">
    <property type="term" value="F:DNA-binding transcription factor activity"/>
    <property type="evidence" value="ECO:0007669"/>
    <property type="project" value="TreeGrafter"/>
</dbReference>
<evidence type="ECO:0000256" key="4">
    <source>
        <dbReference type="PROSITE-ProRule" id="PRU00335"/>
    </source>
</evidence>
<feature type="DNA-binding region" description="H-T-H motif" evidence="4">
    <location>
        <begin position="51"/>
        <end position="70"/>
    </location>
</feature>
<feature type="region of interest" description="Disordered" evidence="5">
    <location>
        <begin position="1"/>
        <end position="30"/>
    </location>
</feature>
<dbReference type="PROSITE" id="PS01081">
    <property type="entry name" value="HTH_TETR_1"/>
    <property type="match status" value="1"/>
</dbReference>
<dbReference type="PROSITE" id="PS50977">
    <property type="entry name" value="HTH_TETR_2"/>
    <property type="match status" value="1"/>
</dbReference>
<keyword evidence="8" id="KW-1185">Reference proteome</keyword>
<dbReference type="InterPro" id="IPR001647">
    <property type="entry name" value="HTH_TetR"/>
</dbReference>
<proteinExistence type="predicted"/>
<keyword evidence="3" id="KW-0804">Transcription</keyword>
<dbReference type="RefSeq" id="WP_188337714.1">
    <property type="nucleotide sequence ID" value="NZ_CP061281.1"/>
</dbReference>
<dbReference type="Gene3D" id="1.10.357.10">
    <property type="entry name" value="Tetracycline Repressor, domain 2"/>
    <property type="match status" value="1"/>
</dbReference>
<keyword evidence="2 4" id="KW-0238">DNA-binding</keyword>